<dbReference type="InterPro" id="IPR028010">
    <property type="entry name" value="GSAP_C_dom"/>
</dbReference>
<feature type="domain" description="Gamma-secretase-activating protein C-terminal" evidence="1">
    <location>
        <begin position="631"/>
        <end position="737"/>
    </location>
</feature>
<dbReference type="GO" id="GO:0005802">
    <property type="term" value="C:trans-Golgi network"/>
    <property type="evidence" value="ECO:0007669"/>
    <property type="project" value="TreeGrafter"/>
</dbReference>
<keyword evidence="3" id="KW-1185">Reference proteome</keyword>
<evidence type="ECO:0000259" key="1">
    <source>
        <dbReference type="Pfam" id="PF14959"/>
    </source>
</evidence>
<dbReference type="OrthoDB" id="9997853at2759"/>
<dbReference type="InterPro" id="IPR026172">
    <property type="entry name" value="GSAP_fam"/>
</dbReference>
<dbReference type="Proteomes" id="UP000812440">
    <property type="component" value="Chromosome 3"/>
</dbReference>
<dbReference type="EMBL" id="JAACNH010000006">
    <property type="protein sequence ID" value="KAG8439969.1"/>
    <property type="molecule type" value="Genomic_DNA"/>
</dbReference>
<evidence type="ECO:0000313" key="2">
    <source>
        <dbReference type="EMBL" id="KAG8439969.1"/>
    </source>
</evidence>
<name>A0A8T2J431_9PIPI</name>
<sequence length="845" mass="98891">MVLEFRATFHLHRDVMPWILTRATNDNEERRSRTVRILNVERNRRVLFTWKEVESATTNIGLYDPDLQHNELLYSFDKDVHIISCSVNYEKSLLALSYFNSIEESQYDPLKPVSKYLVLLIEIQPVNNTLVLKAVDCGIRVQFLYPSEERPFPESHLLLVSEEKYVEQFHVILAVEDNRVVIKNSGQLPRDRIAEDFVWLQWDMLGQRLFYIIPKHSCSVLHCVQFYHEDNFKIIFEVSLEITFPEQNVSFVNLGCDHSKLKAERSTSLNLQVLTNKGGGLCLFYLYPFKDTKEVNYLVAFLHRGCTKTFKVATSINDEKQFKNVSLVNLDSYVAVCLPNHFLHLINTKYPDMMCYNMFLSNADARMSGMCFDFPVQSLFRASVIDFCKGILFSVNINIKFLLKFLWTCKRDHERLAVLHCFILHLDEFSQCQTQIIEWICENFSVCHIFDPIQEFIIAFLHRKLGLETMNVEKLLPYSSLPFWNQVIDGVLCSTEITDMPILKIGIFKGFWEKFHSNLEYMKHTLQQFHPSNHVHRRDWCKLIADMDIQEKRNIVYQRNILENAKKVILNMEIWRSDHRMVPLYQEEEYLQKDLMGLMMVKLRDHLSQHLFHVGKNKIDKIVLDYVSKQLDIICLILEVVWQKYELKPCSFSLNERGSSSDYFAFHVMCRISDAACKMGMPLPPGFQTLQLVLGVRCLPLGNVLHYIDAGILQMTETFAVKLLQELDDSQVNEKLKSSIIIRLPETICQNVPHLWDNIISNNCIAMKYVKLLLQKLKKRESTRQTMRNQSSMYIDFLPLNYLIQMLSEEEDKALNPFEDDNIDAAFLEEVALKQTIVLLGLHNT</sequence>
<reference evidence="2" key="1">
    <citation type="thesis" date="2020" institute="ProQuest LLC" country="789 East Eisenhower Parkway, Ann Arbor, MI, USA">
        <title>Comparative Genomics and Chromosome Evolution.</title>
        <authorList>
            <person name="Mudd A.B."/>
        </authorList>
    </citation>
    <scope>NUCLEOTIDE SEQUENCE</scope>
    <source>
        <strain evidence="2">Female2</strain>
        <tissue evidence="2">Blood</tissue>
    </source>
</reference>
<comment type="caution">
    <text evidence="2">The sequence shown here is derived from an EMBL/GenBank/DDBJ whole genome shotgun (WGS) entry which is preliminary data.</text>
</comment>
<dbReference type="AlphaFoldDB" id="A0A8T2J431"/>
<protein>
    <recommendedName>
        <fullName evidence="1">Gamma-secretase-activating protein C-terminal domain-containing protein</fullName>
    </recommendedName>
</protein>
<organism evidence="2 3">
    <name type="scientific">Hymenochirus boettgeri</name>
    <name type="common">Congo dwarf clawed frog</name>
    <dbReference type="NCBI Taxonomy" id="247094"/>
    <lineage>
        <taxon>Eukaryota</taxon>
        <taxon>Metazoa</taxon>
        <taxon>Chordata</taxon>
        <taxon>Craniata</taxon>
        <taxon>Vertebrata</taxon>
        <taxon>Euteleostomi</taxon>
        <taxon>Amphibia</taxon>
        <taxon>Batrachia</taxon>
        <taxon>Anura</taxon>
        <taxon>Pipoidea</taxon>
        <taxon>Pipidae</taxon>
        <taxon>Pipinae</taxon>
        <taxon>Hymenochirus</taxon>
    </lineage>
</organism>
<dbReference type="Pfam" id="PF14959">
    <property type="entry name" value="GSAP-16"/>
    <property type="match status" value="1"/>
</dbReference>
<dbReference type="GO" id="GO:1902004">
    <property type="term" value="P:positive regulation of amyloid-beta formation"/>
    <property type="evidence" value="ECO:0007669"/>
    <property type="project" value="TreeGrafter"/>
</dbReference>
<accession>A0A8T2J431</accession>
<gene>
    <name evidence="2" type="ORF">GDO86_005947</name>
</gene>
<dbReference type="PANTHER" id="PTHR13630">
    <property type="entry name" value="GAMMA-SECRETASE-ACTIVATING PROTEIN"/>
    <property type="match status" value="1"/>
</dbReference>
<dbReference type="PANTHER" id="PTHR13630:SF1">
    <property type="entry name" value="GAMMA-SECRETASE-ACTIVATING PROTEIN"/>
    <property type="match status" value="1"/>
</dbReference>
<proteinExistence type="predicted"/>
<evidence type="ECO:0000313" key="3">
    <source>
        <dbReference type="Proteomes" id="UP000812440"/>
    </source>
</evidence>